<organism evidence="2 3">
    <name type="scientific">Pisolithus microcarpus 441</name>
    <dbReference type="NCBI Taxonomy" id="765257"/>
    <lineage>
        <taxon>Eukaryota</taxon>
        <taxon>Fungi</taxon>
        <taxon>Dikarya</taxon>
        <taxon>Basidiomycota</taxon>
        <taxon>Agaricomycotina</taxon>
        <taxon>Agaricomycetes</taxon>
        <taxon>Agaricomycetidae</taxon>
        <taxon>Boletales</taxon>
        <taxon>Sclerodermatineae</taxon>
        <taxon>Pisolithaceae</taxon>
        <taxon>Pisolithus</taxon>
    </lineage>
</organism>
<accession>A0A0C9Z2X1</accession>
<dbReference type="HOGENOM" id="CLU_002498_3_2_1"/>
<dbReference type="OrthoDB" id="3267098at2759"/>
<reference evidence="3" key="2">
    <citation type="submission" date="2015-01" db="EMBL/GenBank/DDBJ databases">
        <title>Evolutionary Origins and Diversification of the Mycorrhizal Mutualists.</title>
        <authorList>
            <consortium name="DOE Joint Genome Institute"/>
            <consortium name="Mycorrhizal Genomics Consortium"/>
            <person name="Kohler A."/>
            <person name="Kuo A."/>
            <person name="Nagy L.G."/>
            <person name="Floudas D."/>
            <person name="Copeland A."/>
            <person name="Barry K.W."/>
            <person name="Cichocki N."/>
            <person name="Veneault-Fourrey C."/>
            <person name="LaButti K."/>
            <person name="Lindquist E.A."/>
            <person name="Lipzen A."/>
            <person name="Lundell T."/>
            <person name="Morin E."/>
            <person name="Murat C."/>
            <person name="Riley R."/>
            <person name="Ohm R."/>
            <person name="Sun H."/>
            <person name="Tunlid A."/>
            <person name="Henrissat B."/>
            <person name="Grigoriev I.V."/>
            <person name="Hibbett D.S."/>
            <person name="Martin F."/>
        </authorList>
    </citation>
    <scope>NUCLEOTIDE SEQUENCE [LARGE SCALE GENOMIC DNA]</scope>
    <source>
        <strain evidence="3">441</strain>
    </source>
</reference>
<protein>
    <submittedName>
        <fullName evidence="2">Uncharacterized protein</fullName>
    </submittedName>
</protein>
<feature type="compositionally biased region" description="Acidic residues" evidence="1">
    <location>
        <begin position="209"/>
        <end position="221"/>
    </location>
</feature>
<dbReference type="Proteomes" id="UP000054018">
    <property type="component" value="Unassembled WGS sequence"/>
</dbReference>
<feature type="region of interest" description="Disordered" evidence="1">
    <location>
        <begin position="197"/>
        <end position="246"/>
    </location>
</feature>
<reference evidence="2 3" key="1">
    <citation type="submission" date="2014-04" db="EMBL/GenBank/DDBJ databases">
        <authorList>
            <consortium name="DOE Joint Genome Institute"/>
            <person name="Kuo A."/>
            <person name="Kohler A."/>
            <person name="Costa M.D."/>
            <person name="Nagy L.G."/>
            <person name="Floudas D."/>
            <person name="Copeland A."/>
            <person name="Barry K.W."/>
            <person name="Cichocki N."/>
            <person name="Veneault-Fourrey C."/>
            <person name="LaButti K."/>
            <person name="Lindquist E.A."/>
            <person name="Lipzen A."/>
            <person name="Lundell T."/>
            <person name="Morin E."/>
            <person name="Murat C."/>
            <person name="Sun H."/>
            <person name="Tunlid A."/>
            <person name="Henrissat B."/>
            <person name="Grigoriev I.V."/>
            <person name="Hibbett D.S."/>
            <person name="Martin F."/>
            <person name="Nordberg H.P."/>
            <person name="Cantor M.N."/>
            <person name="Hua S.X."/>
        </authorList>
    </citation>
    <scope>NUCLEOTIDE SEQUENCE [LARGE SCALE GENOMIC DNA]</scope>
    <source>
        <strain evidence="2 3">441</strain>
    </source>
</reference>
<dbReference type="AlphaFoldDB" id="A0A0C9Z2X1"/>
<keyword evidence="3" id="KW-1185">Reference proteome</keyword>
<evidence type="ECO:0000256" key="1">
    <source>
        <dbReference type="SAM" id="MobiDB-lite"/>
    </source>
</evidence>
<proteinExistence type="predicted"/>
<feature type="compositionally biased region" description="Acidic residues" evidence="1">
    <location>
        <begin position="229"/>
        <end position="246"/>
    </location>
</feature>
<sequence length="246" mass="27512">MRPGPGCFVMTLSREGGPNAHPFWYAQVLRALHIDVLHVGPNARCHSPQHMELLWVRWLGVEPQYSWGFWDTRLPKVGFVPEGDYNAFGFLDPSFVIRGCHLIPSFSDGRTTALLRQGASVARRPTNDDDWCSFYVNIFADRDMFCRFAAIGVGHEVQYPTQMTSTSAHDSEDEPDSDDNNSCASASGCSVHSMIVDRSSDDWNSEGNYGEEDDDFESEVEYGDRTDGVDPEDSSSDTSDDEDISF</sequence>
<evidence type="ECO:0000313" key="2">
    <source>
        <dbReference type="EMBL" id="KIK20504.1"/>
    </source>
</evidence>
<name>A0A0C9Z2X1_9AGAM</name>
<feature type="region of interest" description="Disordered" evidence="1">
    <location>
        <begin position="163"/>
        <end position="185"/>
    </location>
</feature>
<dbReference type="STRING" id="765257.A0A0C9Z2X1"/>
<evidence type="ECO:0000313" key="3">
    <source>
        <dbReference type="Proteomes" id="UP000054018"/>
    </source>
</evidence>
<gene>
    <name evidence="2" type="ORF">PISMIDRAFT_657497</name>
</gene>
<dbReference type="EMBL" id="KN833764">
    <property type="protein sequence ID" value="KIK20504.1"/>
    <property type="molecule type" value="Genomic_DNA"/>
</dbReference>